<reference evidence="1 2" key="1">
    <citation type="journal article" date="2021" name="Nat. Commun.">
        <title>Genetic determinants of endophytism in the Arabidopsis root mycobiome.</title>
        <authorList>
            <person name="Mesny F."/>
            <person name="Miyauchi S."/>
            <person name="Thiergart T."/>
            <person name="Pickel B."/>
            <person name="Atanasova L."/>
            <person name="Karlsson M."/>
            <person name="Huettel B."/>
            <person name="Barry K.W."/>
            <person name="Haridas S."/>
            <person name="Chen C."/>
            <person name="Bauer D."/>
            <person name="Andreopoulos W."/>
            <person name="Pangilinan J."/>
            <person name="LaButti K."/>
            <person name="Riley R."/>
            <person name="Lipzen A."/>
            <person name="Clum A."/>
            <person name="Drula E."/>
            <person name="Henrissat B."/>
            <person name="Kohler A."/>
            <person name="Grigoriev I.V."/>
            <person name="Martin F.M."/>
            <person name="Hacquard S."/>
        </authorList>
    </citation>
    <scope>NUCLEOTIDE SEQUENCE [LARGE SCALE GENOMIC DNA]</scope>
    <source>
        <strain evidence="1 2">MPI-SDFR-AT-0079</strain>
    </source>
</reference>
<comment type="caution">
    <text evidence="1">The sequence shown here is derived from an EMBL/GenBank/DDBJ whole genome shotgun (WGS) entry which is preliminary data.</text>
</comment>
<dbReference type="EMBL" id="JAGIZQ010000005">
    <property type="protein sequence ID" value="KAH6627717.1"/>
    <property type="molecule type" value="Genomic_DNA"/>
</dbReference>
<evidence type="ECO:0000313" key="2">
    <source>
        <dbReference type="Proteomes" id="UP000724584"/>
    </source>
</evidence>
<keyword evidence="2" id="KW-1185">Reference proteome</keyword>
<sequence>MANPSITQVDVITNSVSNIQSGIVEEFQDRLSLKGIDIVLDIPTTDRSQPRGRGNLITTAPGLEGAGKNEDKPTSTSKRARYTPANEAKICQLKDFGSRSLYISLGVAPALEKAYARPEKEVSRLGVWVVLRVVVEEAWVRRRVLTSAVRLILRVSARETVPKLVAPAEEYARTAYRILVGEDGGRE</sequence>
<organism evidence="1 2">
    <name type="scientific">Chaetomium tenue</name>
    <dbReference type="NCBI Taxonomy" id="1854479"/>
    <lineage>
        <taxon>Eukaryota</taxon>
        <taxon>Fungi</taxon>
        <taxon>Dikarya</taxon>
        <taxon>Ascomycota</taxon>
        <taxon>Pezizomycotina</taxon>
        <taxon>Sordariomycetes</taxon>
        <taxon>Sordariomycetidae</taxon>
        <taxon>Sordariales</taxon>
        <taxon>Chaetomiaceae</taxon>
        <taxon>Chaetomium</taxon>
    </lineage>
</organism>
<evidence type="ECO:0000313" key="1">
    <source>
        <dbReference type="EMBL" id="KAH6627717.1"/>
    </source>
</evidence>
<protein>
    <submittedName>
        <fullName evidence="1">Uncharacterized protein</fullName>
    </submittedName>
</protein>
<dbReference type="Proteomes" id="UP000724584">
    <property type="component" value="Unassembled WGS sequence"/>
</dbReference>
<name>A0ACB7P1B2_9PEZI</name>
<accession>A0ACB7P1B2</accession>
<proteinExistence type="predicted"/>
<gene>
    <name evidence="1" type="ORF">F5144DRAFT_630994</name>
</gene>